<evidence type="ECO:0000313" key="2">
    <source>
        <dbReference type="Proteomes" id="UP001221898"/>
    </source>
</evidence>
<dbReference type="PROSITE" id="PS51257">
    <property type="entry name" value="PROKAR_LIPOPROTEIN"/>
    <property type="match status" value="1"/>
</dbReference>
<gene>
    <name evidence="1" type="ORF">AAFF_G00263040</name>
</gene>
<proteinExistence type="predicted"/>
<protein>
    <submittedName>
        <fullName evidence="1">Uncharacterized protein</fullName>
    </submittedName>
</protein>
<dbReference type="Proteomes" id="UP001221898">
    <property type="component" value="Unassembled WGS sequence"/>
</dbReference>
<accession>A0AAD7SSW1</accession>
<keyword evidence="2" id="KW-1185">Reference proteome</keyword>
<organism evidence="1 2">
    <name type="scientific">Aldrovandia affinis</name>
    <dbReference type="NCBI Taxonomy" id="143900"/>
    <lineage>
        <taxon>Eukaryota</taxon>
        <taxon>Metazoa</taxon>
        <taxon>Chordata</taxon>
        <taxon>Craniata</taxon>
        <taxon>Vertebrata</taxon>
        <taxon>Euteleostomi</taxon>
        <taxon>Actinopterygii</taxon>
        <taxon>Neopterygii</taxon>
        <taxon>Teleostei</taxon>
        <taxon>Notacanthiformes</taxon>
        <taxon>Halosauridae</taxon>
        <taxon>Aldrovandia</taxon>
    </lineage>
</organism>
<name>A0AAD7SSW1_9TELE</name>
<sequence length="170" mass="17565">MTLAPRLTSVFVTGASACDTSRSEAGMAHASLSPFKAGFWRLCRAAAGLPRRQGPAYAAGERATVTAGPSGFHLSRRGVEAAATPGHGPASPPLLPRLVDRSNGVVLTGPVFVRPLFGVRAVVGGHPVLHPPAGPPTAGRAGTSALLCRELWHRADWPGMRREGGGVQSH</sequence>
<reference evidence="1" key="1">
    <citation type="journal article" date="2023" name="Science">
        <title>Genome structures resolve the early diversification of teleost fishes.</title>
        <authorList>
            <person name="Parey E."/>
            <person name="Louis A."/>
            <person name="Montfort J."/>
            <person name="Bouchez O."/>
            <person name="Roques C."/>
            <person name="Iampietro C."/>
            <person name="Lluch J."/>
            <person name="Castinel A."/>
            <person name="Donnadieu C."/>
            <person name="Desvignes T."/>
            <person name="Floi Bucao C."/>
            <person name="Jouanno E."/>
            <person name="Wen M."/>
            <person name="Mejri S."/>
            <person name="Dirks R."/>
            <person name="Jansen H."/>
            <person name="Henkel C."/>
            <person name="Chen W.J."/>
            <person name="Zahm M."/>
            <person name="Cabau C."/>
            <person name="Klopp C."/>
            <person name="Thompson A.W."/>
            <person name="Robinson-Rechavi M."/>
            <person name="Braasch I."/>
            <person name="Lecointre G."/>
            <person name="Bobe J."/>
            <person name="Postlethwait J.H."/>
            <person name="Berthelot C."/>
            <person name="Roest Crollius H."/>
            <person name="Guiguen Y."/>
        </authorList>
    </citation>
    <scope>NUCLEOTIDE SEQUENCE</scope>
    <source>
        <strain evidence="1">NC1722</strain>
    </source>
</reference>
<evidence type="ECO:0000313" key="1">
    <source>
        <dbReference type="EMBL" id="KAJ8408076.1"/>
    </source>
</evidence>
<dbReference type="EMBL" id="JAINUG010000036">
    <property type="protein sequence ID" value="KAJ8408076.1"/>
    <property type="molecule type" value="Genomic_DNA"/>
</dbReference>
<comment type="caution">
    <text evidence="1">The sequence shown here is derived from an EMBL/GenBank/DDBJ whole genome shotgun (WGS) entry which is preliminary data.</text>
</comment>
<dbReference type="AlphaFoldDB" id="A0AAD7SSW1"/>